<keyword evidence="1" id="KW-0812">Transmembrane</keyword>
<gene>
    <name evidence="2" type="ordered locus">XNC1_1214</name>
</gene>
<proteinExistence type="predicted"/>
<keyword evidence="3" id="KW-1185">Reference proteome</keyword>
<dbReference type="Proteomes" id="UP000008075">
    <property type="component" value="Chromosome"/>
</dbReference>
<protein>
    <submittedName>
        <fullName evidence="2">Uncharacterized protein</fullName>
    </submittedName>
</protein>
<sequence>MLKNIIYLSIFVVMIQSPFLIHLEVIYEKISISFSCFDGINFCFC</sequence>
<dbReference type="AlphaFoldDB" id="D3V9P7"/>
<dbReference type="HOGENOM" id="CLU_3207132_0_0_6"/>
<evidence type="ECO:0000256" key="1">
    <source>
        <dbReference type="SAM" id="Phobius"/>
    </source>
</evidence>
<accession>D3V9P7</accession>
<organism evidence="2 3">
    <name type="scientific">Xenorhabdus nematophila (strain ATCC 19061 / DSM 3370 / CCUG 14189 / LMG 1036 / NCIMB 9965 / AN6)</name>
    <dbReference type="NCBI Taxonomy" id="406817"/>
    <lineage>
        <taxon>Bacteria</taxon>
        <taxon>Pseudomonadati</taxon>
        <taxon>Pseudomonadota</taxon>
        <taxon>Gammaproteobacteria</taxon>
        <taxon>Enterobacterales</taxon>
        <taxon>Morganellaceae</taxon>
        <taxon>Xenorhabdus</taxon>
    </lineage>
</organism>
<feature type="transmembrane region" description="Helical" evidence="1">
    <location>
        <begin position="6"/>
        <end position="27"/>
    </location>
</feature>
<keyword evidence="1" id="KW-1133">Transmembrane helix</keyword>
<evidence type="ECO:0000313" key="3">
    <source>
        <dbReference type="Proteomes" id="UP000008075"/>
    </source>
</evidence>
<evidence type="ECO:0000313" key="2">
    <source>
        <dbReference type="EMBL" id="CBJ89285.1"/>
    </source>
</evidence>
<keyword evidence="1" id="KW-0472">Membrane</keyword>
<name>D3V9P7_XENNA</name>
<reference evidence="2 3" key="1">
    <citation type="journal article" date="2011" name="PLoS ONE">
        <title>The entomopathogenic bacterial endosymbionts xenorhabdus and photorhabdus: convergent lifestyles from divergent genomes.</title>
        <authorList>
            <person name="Chaston J.M."/>
            <person name="Suen G."/>
            <person name="Tucker S.L."/>
            <person name="Andersen A.W."/>
            <person name="Bhasin A."/>
            <person name="Bode E."/>
            <person name="Bode H.B."/>
            <person name="Brachmann A.O."/>
            <person name="Cowles C.E."/>
            <person name="Cowles K.N."/>
            <person name="Darby C."/>
            <person name="de Leon L."/>
            <person name="Drace K."/>
            <person name="Du Z."/>
            <person name="Givaudan A."/>
            <person name="Herbert Tran E.E."/>
            <person name="Jewell K.A."/>
            <person name="Knack J.J."/>
            <person name="Krasomil-Osterfeld K.C."/>
            <person name="Kukor R."/>
            <person name="Lanois A."/>
            <person name="Latreille P."/>
            <person name="Leimgruber N.K."/>
            <person name="Lipke C.M."/>
            <person name="Liu R."/>
            <person name="Lu X."/>
            <person name="Martens E.C."/>
            <person name="Marri P.R."/>
            <person name="Medigue C."/>
            <person name="Menard M.L."/>
            <person name="Miller N.M."/>
            <person name="Morales-Soto N."/>
            <person name="Norton S."/>
            <person name="Ogier J.C."/>
            <person name="Orchard S.S."/>
            <person name="Park D."/>
            <person name="Park Y."/>
            <person name="Qurollo B.A."/>
            <person name="Sugar D.R."/>
            <person name="Richards G.R."/>
            <person name="Rouy Z."/>
            <person name="Slominski B."/>
            <person name="Slominski K."/>
            <person name="Snyder H."/>
            <person name="Tjaden B.C."/>
            <person name="van der Hoeven R."/>
            <person name="Welch R.D."/>
            <person name="Wheeler C."/>
            <person name="Xiang B."/>
            <person name="Barbazuk B."/>
            <person name="Gaudriault S."/>
            <person name="Goodner B."/>
            <person name="Slater S.C."/>
            <person name="Forst S."/>
            <person name="Goldman B.S."/>
            <person name="Goodrich-Blair H."/>
        </authorList>
    </citation>
    <scope>NUCLEOTIDE SEQUENCE [LARGE SCALE GENOMIC DNA]</scope>
    <source>
        <strain evidence="3">ATCC 19061 / DSM 3370 / CCUG 14189 / LMG 1036 / NCIMB 9965 / AN6</strain>
    </source>
</reference>
<dbReference type="EMBL" id="FN667742">
    <property type="protein sequence ID" value="CBJ89285.1"/>
    <property type="molecule type" value="Genomic_DNA"/>
</dbReference>
<dbReference type="STRING" id="406817.XNC1_1214"/>
<dbReference type="KEGG" id="xne:XNC1_1214"/>